<gene>
    <name evidence="1" type="ORF">FUA48_06210</name>
</gene>
<accession>A0A5B9FSR5</accession>
<dbReference type="OrthoDB" id="9913889at2"/>
<sequence length="174" mass="20831">MKRFLIPSFLGLGAIMLFSYKQIADSYTKEEIVSYAKKIGVPEKDLYFIKDDLQAKYLEIGQPNTIVLNKEMQRLKAATCYMEFPYYMENFYEMKSQVKDTLSMYDVTFDGDVNKVFETIKGGENLKLDPSKKYYMFYYFAKYAKFRDKYIKKSMKRYKDSIQYFYINVDNIKK</sequence>
<dbReference type="Proteomes" id="UP000321222">
    <property type="component" value="Chromosome"/>
</dbReference>
<proteinExistence type="predicted"/>
<evidence type="ECO:0000313" key="1">
    <source>
        <dbReference type="EMBL" id="QEE49186.1"/>
    </source>
</evidence>
<dbReference type="RefSeq" id="WP_147582736.1">
    <property type="nucleotide sequence ID" value="NZ_CP042831.1"/>
</dbReference>
<dbReference type="KEGG" id="fak:FUA48_06210"/>
<organism evidence="1 2">
    <name type="scientific">Flavobacterium alkalisoli</name>
    <dbReference type="NCBI Taxonomy" id="2602769"/>
    <lineage>
        <taxon>Bacteria</taxon>
        <taxon>Pseudomonadati</taxon>
        <taxon>Bacteroidota</taxon>
        <taxon>Flavobacteriia</taxon>
        <taxon>Flavobacteriales</taxon>
        <taxon>Flavobacteriaceae</taxon>
        <taxon>Flavobacterium</taxon>
    </lineage>
</organism>
<protein>
    <submittedName>
        <fullName evidence="1">Uncharacterized protein</fullName>
    </submittedName>
</protein>
<keyword evidence="2" id="KW-1185">Reference proteome</keyword>
<evidence type="ECO:0000313" key="2">
    <source>
        <dbReference type="Proteomes" id="UP000321222"/>
    </source>
</evidence>
<dbReference type="EMBL" id="CP042831">
    <property type="protein sequence ID" value="QEE49186.1"/>
    <property type="molecule type" value="Genomic_DNA"/>
</dbReference>
<reference evidence="1 2" key="1">
    <citation type="submission" date="2019-08" db="EMBL/GenBank/DDBJ databases">
        <title>Flavobacterium alkalisoli sp. nov., isolated from rhizosphere soil of Suaeda salsa.</title>
        <authorList>
            <person name="Sun J.-Q."/>
            <person name="Xu L."/>
        </authorList>
    </citation>
    <scope>NUCLEOTIDE SEQUENCE [LARGE SCALE GENOMIC DNA]</scope>
    <source>
        <strain evidence="1 2">XS-5</strain>
    </source>
</reference>
<name>A0A5B9FSR5_9FLAO</name>
<dbReference type="AlphaFoldDB" id="A0A5B9FSR5"/>